<comment type="subcellular location">
    <subcellularLocation>
        <location evidence="1">Cell inner membrane</location>
        <topology evidence="1">Single-pass membrane protein</topology>
        <orientation evidence="1">Periplasmic side</orientation>
    </subcellularLocation>
</comment>
<dbReference type="PROSITE" id="PS52015">
    <property type="entry name" value="TONB_CTD"/>
    <property type="match status" value="1"/>
</dbReference>
<dbReference type="PANTHER" id="PTHR33446:SF2">
    <property type="entry name" value="PROTEIN TONB"/>
    <property type="match status" value="1"/>
</dbReference>
<evidence type="ECO:0000256" key="6">
    <source>
        <dbReference type="ARBA" id="ARBA00022692"/>
    </source>
</evidence>
<keyword evidence="9" id="KW-0472">Membrane</keyword>
<keyword evidence="8" id="KW-1133">Transmembrane helix</keyword>
<proteinExistence type="inferred from homology"/>
<accession>A0A1F5RHQ9</accession>
<evidence type="ECO:0000256" key="1">
    <source>
        <dbReference type="ARBA" id="ARBA00004383"/>
    </source>
</evidence>
<feature type="domain" description="TonB C-terminal" evidence="10">
    <location>
        <begin position="117"/>
        <end position="208"/>
    </location>
</feature>
<protein>
    <recommendedName>
        <fullName evidence="10">TonB C-terminal domain-containing protein</fullName>
    </recommendedName>
</protein>
<keyword evidence="6" id="KW-0812">Transmembrane</keyword>
<evidence type="ECO:0000256" key="3">
    <source>
        <dbReference type="ARBA" id="ARBA00022448"/>
    </source>
</evidence>
<dbReference type="GO" id="GO:0031992">
    <property type="term" value="F:energy transducer activity"/>
    <property type="evidence" value="ECO:0007669"/>
    <property type="project" value="TreeGrafter"/>
</dbReference>
<dbReference type="InterPro" id="IPR006260">
    <property type="entry name" value="TonB/TolA_C"/>
</dbReference>
<dbReference type="SUPFAM" id="SSF74653">
    <property type="entry name" value="TolA/TonB C-terminal domain"/>
    <property type="match status" value="1"/>
</dbReference>
<evidence type="ECO:0000259" key="10">
    <source>
        <dbReference type="PROSITE" id="PS52015"/>
    </source>
</evidence>
<organism evidence="11 12">
    <name type="scientific">Candidatus Edwardsbacteria bacterium GWF2_54_11</name>
    <dbReference type="NCBI Taxonomy" id="1817851"/>
    <lineage>
        <taxon>Bacteria</taxon>
        <taxon>Candidatus Edwardsiibacteriota</taxon>
    </lineage>
</organism>
<evidence type="ECO:0000313" key="11">
    <source>
        <dbReference type="EMBL" id="OGF13892.1"/>
    </source>
</evidence>
<gene>
    <name evidence="11" type="ORF">A2024_10640</name>
</gene>
<dbReference type="Pfam" id="PF08308">
    <property type="entry name" value="PEGA"/>
    <property type="match status" value="1"/>
</dbReference>
<evidence type="ECO:0000256" key="2">
    <source>
        <dbReference type="ARBA" id="ARBA00006555"/>
    </source>
</evidence>
<comment type="caution">
    <text evidence="11">The sequence shown here is derived from an EMBL/GenBank/DDBJ whole genome shotgun (WGS) entry which is preliminary data.</text>
</comment>
<dbReference type="EMBL" id="MFFM01000011">
    <property type="protein sequence ID" value="OGF13892.1"/>
    <property type="molecule type" value="Genomic_DNA"/>
</dbReference>
<dbReference type="Gene3D" id="3.30.1150.10">
    <property type="match status" value="1"/>
</dbReference>
<dbReference type="GO" id="GO:0055085">
    <property type="term" value="P:transmembrane transport"/>
    <property type="evidence" value="ECO:0007669"/>
    <property type="project" value="InterPro"/>
</dbReference>
<dbReference type="NCBIfam" id="TIGR01352">
    <property type="entry name" value="tonB_Cterm"/>
    <property type="match status" value="1"/>
</dbReference>
<name>A0A1F5RHQ9_9BACT</name>
<evidence type="ECO:0000256" key="4">
    <source>
        <dbReference type="ARBA" id="ARBA00022475"/>
    </source>
</evidence>
<evidence type="ECO:0000256" key="5">
    <source>
        <dbReference type="ARBA" id="ARBA00022519"/>
    </source>
</evidence>
<evidence type="ECO:0000256" key="8">
    <source>
        <dbReference type="ARBA" id="ARBA00022989"/>
    </source>
</evidence>
<dbReference type="GO" id="GO:0015031">
    <property type="term" value="P:protein transport"/>
    <property type="evidence" value="ECO:0007669"/>
    <property type="project" value="UniProtKB-KW"/>
</dbReference>
<keyword evidence="5" id="KW-0997">Cell inner membrane</keyword>
<evidence type="ECO:0000313" key="12">
    <source>
        <dbReference type="Proteomes" id="UP000177230"/>
    </source>
</evidence>
<reference evidence="11 12" key="1">
    <citation type="journal article" date="2016" name="Nat. Commun.">
        <title>Thousands of microbial genomes shed light on interconnected biogeochemical processes in an aquifer system.</title>
        <authorList>
            <person name="Anantharaman K."/>
            <person name="Brown C.T."/>
            <person name="Hug L.A."/>
            <person name="Sharon I."/>
            <person name="Castelle C.J."/>
            <person name="Probst A.J."/>
            <person name="Thomas B.C."/>
            <person name="Singh A."/>
            <person name="Wilkins M.J."/>
            <person name="Karaoz U."/>
            <person name="Brodie E.L."/>
            <person name="Williams K.H."/>
            <person name="Hubbard S.S."/>
            <person name="Banfield J.F."/>
        </authorList>
    </citation>
    <scope>NUCLEOTIDE SEQUENCE [LARGE SCALE GENOMIC DNA]</scope>
</reference>
<dbReference type="GO" id="GO:0098797">
    <property type="term" value="C:plasma membrane protein complex"/>
    <property type="evidence" value="ECO:0007669"/>
    <property type="project" value="TreeGrafter"/>
</dbReference>
<dbReference type="Pfam" id="PF03544">
    <property type="entry name" value="TonB_C"/>
    <property type="match status" value="1"/>
</dbReference>
<keyword evidence="4" id="KW-1003">Cell membrane</keyword>
<evidence type="ECO:0000256" key="9">
    <source>
        <dbReference type="ARBA" id="ARBA00023136"/>
    </source>
</evidence>
<sequence>MINKIFVYFWLTGLFISPVFGQEFGSAVITSVPDSADVYIDGYYFGKTPFCPVKVVPGTYELKLKHQGYDSLLTEMTIENGKRLVGKIALKAKNDSLNTDPIVEESRDIPRRNEFVEFKVPPEIKDKQNAYYPSLAKANGVEGKVYLQLLIDIDGSITDGVVAKSSGAFCLDYEAMKSGYSLKYSSAIGKDNKPTRVWVMWPITFKLR</sequence>
<dbReference type="AlphaFoldDB" id="A0A1F5RHQ9"/>
<dbReference type="Proteomes" id="UP000177230">
    <property type="component" value="Unassembled WGS sequence"/>
</dbReference>
<dbReference type="InterPro" id="IPR037682">
    <property type="entry name" value="TonB_C"/>
</dbReference>
<dbReference type="InterPro" id="IPR051045">
    <property type="entry name" value="TonB-dependent_transducer"/>
</dbReference>
<evidence type="ECO:0000256" key="7">
    <source>
        <dbReference type="ARBA" id="ARBA00022927"/>
    </source>
</evidence>
<keyword evidence="3" id="KW-0813">Transport</keyword>
<comment type="similarity">
    <text evidence="2">Belongs to the TonB family.</text>
</comment>
<dbReference type="InterPro" id="IPR013229">
    <property type="entry name" value="PEGA"/>
</dbReference>
<dbReference type="PANTHER" id="PTHR33446">
    <property type="entry name" value="PROTEIN TONB-RELATED"/>
    <property type="match status" value="1"/>
</dbReference>
<keyword evidence="7" id="KW-0653">Protein transport</keyword>